<evidence type="ECO:0000256" key="6">
    <source>
        <dbReference type="RuleBase" id="RU361277"/>
    </source>
</evidence>
<dbReference type="InterPro" id="IPR013154">
    <property type="entry name" value="ADH-like_N"/>
</dbReference>
<evidence type="ECO:0000313" key="9">
    <source>
        <dbReference type="Proteomes" id="UP001303760"/>
    </source>
</evidence>
<comment type="similarity">
    <text evidence="2 6">Belongs to the zinc-containing alcohol dehydrogenase family.</text>
</comment>
<dbReference type="SUPFAM" id="SSF51735">
    <property type="entry name" value="NAD(P)-binding Rossmann-fold domains"/>
    <property type="match status" value="1"/>
</dbReference>
<dbReference type="InterPro" id="IPR013149">
    <property type="entry name" value="ADH-like_C"/>
</dbReference>
<gene>
    <name evidence="8" type="ORF">C8A03DRAFT_47343</name>
</gene>
<proteinExistence type="inferred from homology"/>
<dbReference type="GO" id="GO:0005737">
    <property type="term" value="C:cytoplasm"/>
    <property type="evidence" value="ECO:0007669"/>
    <property type="project" value="TreeGrafter"/>
</dbReference>
<feature type="domain" description="Enoyl reductase (ER)" evidence="7">
    <location>
        <begin position="70"/>
        <end position="379"/>
    </location>
</feature>
<dbReference type="SMART" id="SM00829">
    <property type="entry name" value="PKS_ER"/>
    <property type="match status" value="1"/>
</dbReference>
<evidence type="ECO:0000256" key="3">
    <source>
        <dbReference type="ARBA" id="ARBA00022723"/>
    </source>
</evidence>
<protein>
    <submittedName>
        <fullName evidence="8">Chaperonin 10-like protein</fullName>
    </submittedName>
</protein>
<accession>A0AAN7C3X2</accession>
<organism evidence="8 9">
    <name type="scientific">Achaetomium macrosporum</name>
    <dbReference type="NCBI Taxonomy" id="79813"/>
    <lineage>
        <taxon>Eukaryota</taxon>
        <taxon>Fungi</taxon>
        <taxon>Dikarya</taxon>
        <taxon>Ascomycota</taxon>
        <taxon>Pezizomycotina</taxon>
        <taxon>Sordariomycetes</taxon>
        <taxon>Sordariomycetidae</taxon>
        <taxon>Sordariales</taxon>
        <taxon>Chaetomiaceae</taxon>
        <taxon>Achaetomium</taxon>
    </lineage>
</organism>
<dbReference type="Gene3D" id="3.40.50.720">
    <property type="entry name" value="NAD(P)-binding Rossmann-like Domain"/>
    <property type="match status" value="1"/>
</dbReference>
<dbReference type="Gene3D" id="3.90.180.10">
    <property type="entry name" value="Medium-chain alcohol dehydrogenases, catalytic domain"/>
    <property type="match status" value="1"/>
</dbReference>
<dbReference type="InterPro" id="IPR011032">
    <property type="entry name" value="GroES-like_sf"/>
</dbReference>
<dbReference type="InterPro" id="IPR036291">
    <property type="entry name" value="NAD(P)-bd_dom_sf"/>
</dbReference>
<dbReference type="PANTHER" id="PTHR42940:SF7">
    <property type="entry name" value="ALCOHOL DEHYDROGENASE-LIKE N-TERMINAL DOMAIN-CONTAINING PROTEIN"/>
    <property type="match status" value="1"/>
</dbReference>
<keyword evidence="9" id="KW-1185">Reference proteome</keyword>
<dbReference type="InterPro" id="IPR020843">
    <property type="entry name" value="ER"/>
</dbReference>
<evidence type="ECO:0000256" key="1">
    <source>
        <dbReference type="ARBA" id="ARBA00001947"/>
    </source>
</evidence>
<dbReference type="PROSITE" id="PS00059">
    <property type="entry name" value="ADH_ZINC"/>
    <property type="match status" value="1"/>
</dbReference>
<dbReference type="GO" id="GO:0008270">
    <property type="term" value="F:zinc ion binding"/>
    <property type="evidence" value="ECO:0007669"/>
    <property type="project" value="InterPro"/>
</dbReference>
<evidence type="ECO:0000256" key="5">
    <source>
        <dbReference type="ARBA" id="ARBA00023002"/>
    </source>
</evidence>
<keyword evidence="5" id="KW-0560">Oxidoreductase</keyword>
<dbReference type="SUPFAM" id="SSF50129">
    <property type="entry name" value="GroES-like"/>
    <property type="match status" value="1"/>
</dbReference>
<evidence type="ECO:0000256" key="4">
    <source>
        <dbReference type="ARBA" id="ARBA00022833"/>
    </source>
</evidence>
<dbReference type="Pfam" id="PF08240">
    <property type="entry name" value="ADH_N"/>
    <property type="match status" value="1"/>
</dbReference>
<evidence type="ECO:0000259" key="7">
    <source>
        <dbReference type="SMART" id="SM00829"/>
    </source>
</evidence>
<keyword evidence="3 6" id="KW-0479">Metal-binding</keyword>
<dbReference type="PANTHER" id="PTHR42940">
    <property type="entry name" value="ALCOHOL DEHYDROGENASE 1-RELATED"/>
    <property type="match status" value="1"/>
</dbReference>
<dbReference type="EMBL" id="MU860390">
    <property type="protein sequence ID" value="KAK4234292.1"/>
    <property type="molecule type" value="Genomic_DNA"/>
</dbReference>
<comment type="cofactor">
    <cofactor evidence="1 6">
        <name>Zn(2+)</name>
        <dbReference type="ChEBI" id="CHEBI:29105"/>
    </cofactor>
</comment>
<evidence type="ECO:0000313" key="8">
    <source>
        <dbReference type="EMBL" id="KAK4234292.1"/>
    </source>
</evidence>
<keyword evidence="4 6" id="KW-0862">Zinc</keyword>
<comment type="caution">
    <text evidence="8">The sequence shown here is derived from an EMBL/GenBank/DDBJ whole genome shotgun (WGS) entry which is preliminary data.</text>
</comment>
<name>A0AAN7C3X2_9PEZI</name>
<dbReference type="Pfam" id="PF00107">
    <property type="entry name" value="ADH_zinc_N"/>
    <property type="match status" value="1"/>
</dbReference>
<evidence type="ECO:0000256" key="2">
    <source>
        <dbReference type="ARBA" id="ARBA00008072"/>
    </source>
</evidence>
<sequence>MGLVKQKPELFKFLGSCLTLLKSGMPVMHIRESGGCTLGFAFLQPNHFRTVPSEPECPLTYKQAVFKSQGAALTIEDAELQMPGSGEVLVNVEACGVCYSDMFAQHNIMGGAFPIVPGHEIIGHVAAVGDGVKPWKVGDRVGAGWHGGHDGTCFACKTGMCQMCNNQIVNGETKAGGYAEDVILCSEATVRVPTHVDAAKYAPALCAGMTVFNSLRHMDVKPGETVAVQGLGGLGHLAVQTAQRMGYRVVAIGRGADKEAFARQLGAHEYIDTTSAKLIMTTVPIAGAMGTLLKGLGPLGKLLILSGVPGEVPIDTGVLLKHALSVQVWPCGHATDSEDTTQFMDMQKIDCMVQTFPLAKANEAFKAMMEGSVRFRAVIVVG</sequence>
<dbReference type="InterPro" id="IPR002328">
    <property type="entry name" value="ADH_Zn_CS"/>
</dbReference>
<dbReference type="GO" id="GO:0004022">
    <property type="term" value="F:alcohol dehydrogenase (NAD+) activity"/>
    <property type="evidence" value="ECO:0007669"/>
    <property type="project" value="TreeGrafter"/>
</dbReference>
<dbReference type="AlphaFoldDB" id="A0AAN7C3X2"/>
<reference evidence="8" key="2">
    <citation type="submission" date="2023-05" db="EMBL/GenBank/DDBJ databases">
        <authorList>
            <consortium name="Lawrence Berkeley National Laboratory"/>
            <person name="Steindorff A."/>
            <person name="Hensen N."/>
            <person name="Bonometti L."/>
            <person name="Westerberg I."/>
            <person name="Brannstrom I.O."/>
            <person name="Guillou S."/>
            <person name="Cros-Aarteil S."/>
            <person name="Calhoun S."/>
            <person name="Haridas S."/>
            <person name="Kuo A."/>
            <person name="Mondo S."/>
            <person name="Pangilinan J."/>
            <person name="Riley R."/>
            <person name="Labutti K."/>
            <person name="Andreopoulos B."/>
            <person name="Lipzen A."/>
            <person name="Chen C."/>
            <person name="Yanf M."/>
            <person name="Daum C."/>
            <person name="Ng V."/>
            <person name="Clum A."/>
            <person name="Ohm R."/>
            <person name="Martin F."/>
            <person name="Silar P."/>
            <person name="Natvig D."/>
            <person name="Lalanne C."/>
            <person name="Gautier V."/>
            <person name="Ament-Velasquez S.L."/>
            <person name="Kruys A."/>
            <person name="Hutchinson M.I."/>
            <person name="Powell A.J."/>
            <person name="Barry K."/>
            <person name="Miller A.N."/>
            <person name="Grigoriev I.V."/>
            <person name="Debuchy R."/>
            <person name="Gladieux P."/>
            <person name="Thoren M.H."/>
            <person name="Johannesson H."/>
        </authorList>
    </citation>
    <scope>NUCLEOTIDE SEQUENCE</scope>
    <source>
        <strain evidence="8">CBS 532.94</strain>
    </source>
</reference>
<reference evidence="8" key="1">
    <citation type="journal article" date="2023" name="Mol. Phylogenet. Evol.">
        <title>Genome-scale phylogeny and comparative genomics of the fungal order Sordariales.</title>
        <authorList>
            <person name="Hensen N."/>
            <person name="Bonometti L."/>
            <person name="Westerberg I."/>
            <person name="Brannstrom I.O."/>
            <person name="Guillou S."/>
            <person name="Cros-Aarteil S."/>
            <person name="Calhoun S."/>
            <person name="Haridas S."/>
            <person name="Kuo A."/>
            <person name="Mondo S."/>
            <person name="Pangilinan J."/>
            <person name="Riley R."/>
            <person name="LaButti K."/>
            <person name="Andreopoulos B."/>
            <person name="Lipzen A."/>
            <person name="Chen C."/>
            <person name="Yan M."/>
            <person name="Daum C."/>
            <person name="Ng V."/>
            <person name="Clum A."/>
            <person name="Steindorff A."/>
            <person name="Ohm R.A."/>
            <person name="Martin F."/>
            <person name="Silar P."/>
            <person name="Natvig D.O."/>
            <person name="Lalanne C."/>
            <person name="Gautier V."/>
            <person name="Ament-Velasquez S.L."/>
            <person name="Kruys A."/>
            <person name="Hutchinson M.I."/>
            <person name="Powell A.J."/>
            <person name="Barry K."/>
            <person name="Miller A.N."/>
            <person name="Grigoriev I.V."/>
            <person name="Debuchy R."/>
            <person name="Gladieux P."/>
            <person name="Hiltunen Thoren M."/>
            <person name="Johannesson H."/>
        </authorList>
    </citation>
    <scope>NUCLEOTIDE SEQUENCE</scope>
    <source>
        <strain evidence="8">CBS 532.94</strain>
    </source>
</reference>
<dbReference type="Proteomes" id="UP001303760">
    <property type="component" value="Unassembled WGS sequence"/>
</dbReference>